<name>A0A5K1J2Y3_9ACTN</name>
<reference evidence="1 2" key="1">
    <citation type="submission" date="2019-10" db="EMBL/GenBank/DDBJ databases">
        <authorList>
            <person name="Wolf R A."/>
        </authorList>
    </citation>
    <scope>NUCLEOTIDE SEQUENCE [LARGE SCALE GENOMIC DNA]</scope>
    <source>
        <strain evidence="1">Collinsella_aerofaciens_DSM_13712</strain>
    </source>
</reference>
<sequence>MLFTLAQVIGVLAFIGSVPEAQMEQQAALVIAFD</sequence>
<evidence type="ECO:0000313" key="2">
    <source>
        <dbReference type="Proteomes" id="UP000368032"/>
    </source>
</evidence>
<dbReference type="EMBL" id="CABWIF010000022">
    <property type="protein sequence ID" value="VWL96989.1"/>
    <property type="molecule type" value="Genomic_DNA"/>
</dbReference>
<protein>
    <submittedName>
        <fullName evidence="1">Uncharacterized protein</fullName>
    </submittedName>
</protein>
<dbReference type="AlphaFoldDB" id="A0A5K1J2Y3"/>
<gene>
    <name evidence="1" type="ORF">CKJAJONC_00229</name>
</gene>
<evidence type="ECO:0000313" key="1">
    <source>
        <dbReference type="EMBL" id="VWL96989.1"/>
    </source>
</evidence>
<proteinExistence type="predicted"/>
<accession>A0A5K1J2Y3</accession>
<dbReference type="Proteomes" id="UP000368032">
    <property type="component" value="Unassembled WGS sequence"/>
</dbReference>
<organism evidence="1 2">
    <name type="scientific">Collinsella aerofaciens</name>
    <dbReference type="NCBI Taxonomy" id="74426"/>
    <lineage>
        <taxon>Bacteria</taxon>
        <taxon>Bacillati</taxon>
        <taxon>Actinomycetota</taxon>
        <taxon>Coriobacteriia</taxon>
        <taxon>Coriobacteriales</taxon>
        <taxon>Coriobacteriaceae</taxon>
        <taxon>Collinsella</taxon>
    </lineage>
</organism>